<reference evidence="1" key="1">
    <citation type="journal article" date="2023" name="Science">
        <title>Genome structures resolve the early diversification of teleost fishes.</title>
        <authorList>
            <person name="Parey E."/>
            <person name="Louis A."/>
            <person name="Montfort J."/>
            <person name="Bouchez O."/>
            <person name="Roques C."/>
            <person name="Iampietro C."/>
            <person name="Lluch J."/>
            <person name="Castinel A."/>
            <person name="Donnadieu C."/>
            <person name="Desvignes T."/>
            <person name="Floi Bucao C."/>
            <person name="Jouanno E."/>
            <person name="Wen M."/>
            <person name="Mejri S."/>
            <person name="Dirks R."/>
            <person name="Jansen H."/>
            <person name="Henkel C."/>
            <person name="Chen W.J."/>
            <person name="Zahm M."/>
            <person name="Cabau C."/>
            <person name="Klopp C."/>
            <person name="Thompson A.W."/>
            <person name="Robinson-Rechavi M."/>
            <person name="Braasch I."/>
            <person name="Lecointre G."/>
            <person name="Bobe J."/>
            <person name="Postlethwait J.H."/>
            <person name="Berthelot C."/>
            <person name="Roest Crollius H."/>
            <person name="Guiguen Y."/>
        </authorList>
    </citation>
    <scope>NUCLEOTIDE SEQUENCE</scope>
    <source>
        <strain evidence="1">NC1722</strain>
    </source>
</reference>
<dbReference type="Proteomes" id="UP001221898">
    <property type="component" value="Unassembled WGS sequence"/>
</dbReference>
<gene>
    <name evidence="1" type="ORF">AAFF_G00043790</name>
</gene>
<evidence type="ECO:0000313" key="2">
    <source>
        <dbReference type="Proteomes" id="UP001221898"/>
    </source>
</evidence>
<dbReference type="EMBL" id="JAINUG010000124">
    <property type="protein sequence ID" value="KAJ8394576.1"/>
    <property type="molecule type" value="Genomic_DNA"/>
</dbReference>
<accession>A0AAD7S243</accession>
<proteinExistence type="predicted"/>
<keyword evidence="2" id="KW-1185">Reference proteome</keyword>
<organism evidence="1 2">
    <name type="scientific">Aldrovandia affinis</name>
    <dbReference type="NCBI Taxonomy" id="143900"/>
    <lineage>
        <taxon>Eukaryota</taxon>
        <taxon>Metazoa</taxon>
        <taxon>Chordata</taxon>
        <taxon>Craniata</taxon>
        <taxon>Vertebrata</taxon>
        <taxon>Euteleostomi</taxon>
        <taxon>Actinopterygii</taxon>
        <taxon>Neopterygii</taxon>
        <taxon>Teleostei</taxon>
        <taxon>Notacanthiformes</taxon>
        <taxon>Halosauridae</taxon>
        <taxon>Aldrovandia</taxon>
    </lineage>
</organism>
<comment type="caution">
    <text evidence="1">The sequence shown here is derived from an EMBL/GenBank/DDBJ whole genome shotgun (WGS) entry which is preliminary data.</text>
</comment>
<protein>
    <submittedName>
        <fullName evidence="1">Uncharacterized protein</fullName>
    </submittedName>
</protein>
<dbReference type="AlphaFoldDB" id="A0AAD7S243"/>
<name>A0AAD7S243_9TELE</name>
<sequence length="135" mass="15166">MSLSVVNSTLSALKACQTDVGTGMDIVTDVALDLVETEGNEEDMRKLRQMMLDCAKMDREIHYFLEAVEQITTQARQQPPEAMFTLKNQVKERFAELQGRFSDSDLQRHSKVATFNESLRKANPLAAENIAHGYG</sequence>
<evidence type="ECO:0000313" key="1">
    <source>
        <dbReference type="EMBL" id="KAJ8394576.1"/>
    </source>
</evidence>